<dbReference type="Pfam" id="PF16036">
    <property type="entry name" value="Chalcone_3"/>
    <property type="match status" value="1"/>
</dbReference>
<feature type="domain" description="Chalcone isomerase" evidence="2">
    <location>
        <begin position="18"/>
        <end position="183"/>
    </location>
</feature>
<dbReference type="RefSeq" id="WP_228855287.1">
    <property type="nucleotide sequence ID" value="NZ_AP024086.1"/>
</dbReference>
<gene>
    <name evidence="3" type="ORF">DGMP_36780</name>
</gene>
<organism evidence="3 4">
    <name type="scientific">Desulfomarina profundi</name>
    <dbReference type="NCBI Taxonomy" id="2772557"/>
    <lineage>
        <taxon>Bacteria</taxon>
        <taxon>Pseudomonadati</taxon>
        <taxon>Thermodesulfobacteriota</taxon>
        <taxon>Desulfobulbia</taxon>
        <taxon>Desulfobulbales</taxon>
        <taxon>Desulfobulbaceae</taxon>
        <taxon>Desulfomarina</taxon>
    </lineage>
</organism>
<keyword evidence="1" id="KW-0732">Signal</keyword>
<evidence type="ECO:0000259" key="2">
    <source>
        <dbReference type="Pfam" id="PF16036"/>
    </source>
</evidence>
<feature type="signal peptide" evidence="1">
    <location>
        <begin position="1"/>
        <end position="18"/>
    </location>
</feature>
<accession>A0A8D5FSS5</accession>
<dbReference type="InterPro" id="IPR016087">
    <property type="entry name" value="Chalcone_isomerase"/>
</dbReference>
<protein>
    <submittedName>
        <fullName evidence="3">Chalcone isomerase</fullName>
    </submittedName>
</protein>
<evidence type="ECO:0000256" key="1">
    <source>
        <dbReference type="SAM" id="SignalP"/>
    </source>
</evidence>
<reference evidence="3" key="1">
    <citation type="submission" date="2020-09" db="EMBL/GenBank/DDBJ databases">
        <title>Desulfogranum mesoprofundum gen. nov., sp. nov., a novel mesophilic, sulfate-reducing chemolithoautotroph isolated from a deep-sea hydrothermal vent chimney in the Suiyo Seamount.</title>
        <authorList>
            <person name="Hashimoto Y."/>
            <person name="Nakagawa S."/>
        </authorList>
    </citation>
    <scope>NUCLEOTIDE SEQUENCE</scope>
    <source>
        <strain evidence="3">KT2</strain>
    </source>
</reference>
<dbReference type="EMBL" id="AP024086">
    <property type="protein sequence ID" value="BCL62985.1"/>
    <property type="molecule type" value="Genomic_DNA"/>
</dbReference>
<name>A0A8D5FSS5_9BACT</name>
<sequence length="187" mass="20857">MRALIIGCVLLMALPVCAREIEGVNVAETLQGAGGKTLQLNGAGVRTKFFFNIYIAELYMEHPSAVAREVLAADGEKRMVMHFLYSEVGKEKLVDGWNEGFEANCTKTELENLRVRINQFNSFFTDVKKNDIIVLDFVPGQGTAVTIAGKDKGRIKGRDFNDALLKIWLGKEPVTSSLKEKLLDYRK</sequence>
<feature type="chain" id="PRO_5034186056" evidence="1">
    <location>
        <begin position="19"/>
        <end position="187"/>
    </location>
</feature>
<dbReference type="Proteomes" id="UP000826725">
    <property type="component" value="Chromosome"/>
</dbReference>
<keyword evidence="4" id="KW-1185">Reference proteome</keyword>
<keyword evidence="3" id="KW-0413">Isomerase</keyword>
<evidence type="ECO:0000313" key="3">
    <source>
        <dbReference type="EMBL" id="BCL62985.1"/>
    </source>
</evidence>
<dbReference type="AlphaFoldDB" id="A0A8D5FSS5"/>
<dbReference type="GO" id="GO:0016853">
    <property type="term" value="F:isomerase activity"/>
    <property type="evidence" value="ECO:0007669"/>
    <property type="project" value="UniProtKB-KW"/>
</dbReference>
<proteinExistence type="predicted"/>
<evidence type="ECO:0000313" key="4">
    <source>
        <dbReference type="Proteomes" id="UP000826725"/>
    </source>
</evidence>
<dbReference type="KEGG" id="dbk:DGMP_36780"/>